<dbReference type="AlphaFoldDB" id="A0A5B8MNZ3"/>
<evidence type="ECO:0000313" key="2">
    <source>
        <dbReference type="Proteomes" id="UP000316726"/>
    </source>
</evidence>
<organism evidence="1 2">
    <name type="scientific">Chloropicon primus</name>
    <dbReference type="NCBI Taxonomy" id="1764295"/>
    <lineage>
        <taxon>Eukaryota</taxon>
        <taxon>Viridiplantae</taxon>
        <taxon>Chlorophyta</taxon>
        <taxon>Chloropicophyceae</taxon>
        <taxon>Chloropicales</taxon>
        <taxon>Chloropicaceae</taxon>
        <taxon>Chloropicon</taxon>
    </lineage>
</organism>
<sequence length="528" mass="59720">MAEGDEPPSSRVLREVLEEWGVPTRLTEGMSTRWRCKVAPLASTESQVFEYVLKGVPVLLADPKYASAPFQVIQGDEGKGCALEYYCDSSFDFCRPKIAFLGGWGAPGRDLCDEEYLSLVGSFKDVVDPLNQNPKNLQMFHREEEEQGYGEEGKGKIPVLPRELEWPLPMMLGSSRGEEAEPDASDVGVVCDNATRLSQRGAVTWWHLDDGGEFVLQVGLPLKEDKQKDARYWDKSGKPIVKIFIFAEKSHYKLITQDLEGNKTGRAACLDLFTTPSEYLPDDAMLPVFWVAPLLAGGYPLLSPPNAPHMVVTAQDCVMIEQRRISKVFLDEVEYFLRRARIWNKDPILYDFIEKDLQDGEKILRHVAEPLMTQAEECLSQVDALSDGGTAGEGEDSGLKMAKQKLVRIESSLSALLLEEFFPQREEVCTRIRKLQEDLKRRGIVAVELDPREALRKSLVDGMSEEEEKILSDGGKAFYAMVHERGQPRWGPRRDTREEALKDRKKLKRACLERRLHECMMNMKQGGE</sequence>
<protein>
    <submittedName>
        <fullName evidence="1">Uncharacterized protein</fullName>
    </submittedName>
</protein>
<keyword evidence="2" id="KW-1185">Reference proteome</keyword>
<dbReference type="OrthoDB" id="498425at2759"/>
<dbReference type="EMBL" id="CP031040">
    <property type="protein sequence ID" value="QDZ22209.1"/>
    <property type="molecule type" value="Genomic_DNA"/>
</dbReference>
<name>A0A5B8MNZ3_9CHLO</name>
<gene>
    <name evidence="1" type="ORF">A3770_07p47270</name>
</gene>
<proteinExistence type="predicted"/>
<dbReference type="Proteomes" id="UP000316726">
    <property type="component" value="Chromosome 7"/>
</dbReference>
<evidence type="ECO:0000313" key="1">
    <source>
        <dbReference type="EMBL" id="QDZ22209.1"/>
    </source>
</evidence>
<accession>A0A5B8MNZ3</accession>
<reference evidence="1 2" key="1">
    <citation type="submission" date="2018-07" db="EMBL/GenBank/DDBJ databases">
        <title>The complete nuclear genome of the prasinophyte Chloropicon primus (CCMP1205).</title>
        <authorList>
            <person name="Pombert J.-F."/>
            <person name="Otis C."/>
            <person name="Turmel M."/>
            <person name="Lemieux C."/>
        </authorList>
    </citation>
    <scope>NUCLEOTIDE SEQUENCE [LARGE SCALE GENOMIC DNA]</scope>
    <source>
        <strain evidence="1 2">CCMP1205</strain>
    </source>
</reference>